<dbReference type="PANTHER" id="PTHR43071">
    <property type="entry name" value="2-AMINO-4-HYDROXY-6-HYDROXYMETHYLDIHYDROPTERIDINE PYROPHOSPHOKINASE"/>
    <property type="match status" value="1"/>
</dbReference>
<dbReference type="PROSITE" id="PS00794">
    <property type="entry name" value="HPPK"/>
    <property type="match status" value="1"/>
</dbReference>
<keyword evidence="8" id="KW-0289">Folate biosynthesis</keyword>
<dbReference type="GO" id="GO:0003848">
    <property type="term" value="F:2-amino-4-hydroxy-6-hydroxymethyldihydropteridine diphosphokinase activity"/>
    <property type="evidence" value="ECO:0007669"/>
    <property type="project" value="UniProtKB-EC"/>
</dbReference>
<comment type="pathway">
    <text evidence="2">Cofactor biosynthesis; tetrahydrofolate biosynthesis; 2-amino-4-hydroxy-6-hydroxymethyl-7,8-dihydropteridine diphosphate from 7,8-dihydroneopterin triphosphate: step 4/4.</text>
</comment>
<dbReference type="GO" id="GO:0046654">
    <property type="term" value="P:tetrahydrofolate biosynthetic process"/>
    <property type="evidence" value="ECO:0007669"/>
    <property type="project" value="UniProtKB-UniPathway"/>
</dbReference>
<comment type="caution">
    <text evidence="10">The sequence shown here is derived from an EMBL/GenBank/DDBJ whole genome shotgun (WGS) entry which is preliminary data.</text>
</comment>
<organism evidence="10 11">
    <name type="scientific">Salibacterium salarium</name>
    <dbReference type="NCBI Taxonomy" id="284579"/>
    <lineage>
        <taxon>Bacteria</taxon>
        <taxon>Bacillati</taxon>
        <taxon>Bacillota</taxon>
        <taxon>Bacilli</taxon>
        <taxon>Bacillales</taxon>
        <taxon>Bacillaceae</taxon>
    </lineage>
</organism>
<keyword evidence="4 10" id="KW-0808">Transferase</keyword>
<evidence type="ECO:0000256" key="8">
    <source>
        <dbReference type="ARBA" id="ARBA00022909"/>
    </source>
</evidence>
<evidence type="ECO:0000256" key="4">
    <source>
        <dbReference type="ARBA" id="ARBA00022679"/>
    </source>
</evidence>
<dbReference type="PANTHER" id="PTHR43071:SF1">
    <property type="entry name" value="2-AMINO-4-HYDROXY-6-HYDROXYMETHYLDIHYDROPTERIDINE PYROPHOSPHOKINASE"/>
    <property type="match status" value="1"/>
</dbReference>
<evidence type="ECO:0000256" key="2">
    <source>
        <dbReference type="ARBA" id="ARBA00005051"/>
    </source>
</evidence>
<dbReference type="UniPathway" id="UPA00077">
    <property type="reaction ID" value="UER00155"/>
</dbReference>
<dbReference type="OrthoDB" id="9808041at2"/>
<feature type="domain" description="7,8-dihydro-6-hydroxymethylpterin-pyrophosphokinase" evidence="9">
    <location>
        <begin position="89"/>
        <end position="100"/>
    </location>
</feature>
<dbReference type="CDD" id="cd00483">
    <property type="entry name" value="HPPK"/>
    <property type="match status" value="1"/>
</dbReference>
<dbReference type="AlphaFoldDB" id="A0A3R9WM69"/>
<keyword evidence="5" id="KW-0547">Nucleotide-binding</keyword>
<accession>A0A3R9WM69</accession>
<keyword evidence="6 10" id="KW-0418">Kinase</keyword>
<sequence>MNNHLFLALGSNVGDREHYLSQAVEKLKQEPEIDVLQLSSIYETAPVGVTEQPPFLNMVIAIKTGLEAHEVLGTTQKIEQDLDRVREKRWGPRTIDLDILLFNDENIKMEDLYIPHPRICERAFVLIPLNEIAENNYVSKYSQYISDMTSQLSDREKEGVHLWKSCSGPGGFGLFES</sequence>
<dbReference type="GO" id="GO:0005524">
    <property type="term" value="F:ATP binding"/>
    <property type="evidence" value="ECO:0007669"/>
    <property type="project" value="UniProtKB-KW"/>
</dbReference>
<keyword evidence="11" id="KW-1185">Reference proteome</keyword>
<dbReference type="Pfam" id="PF01288">
    <property type="entry name" value="HPPK"/>
    <property type="match status" value="1"/>
</dbReference>
<evidence type="ECO:0000259" key="9">
    <source>
        <dbReference type="PROSITE" id="PS00794"/>
    </source>
</evidence>
<keyword evidence="7" id="KW-0067">ATP-binding</keyword>
<dbReference type="RefSeq" id="WP_125562761.1">
    <property type="nucleotide sequence ID" value="NZ_RBVX01000075.1"/>
</dbReference>
<dbReference type="GO" id="GO:0046656">
    <property type="term" value="P:folic acid biosynthetic process"/>
    <property type="evidence" value="ECO:0007669"/>
    <property type="project" value="UniProtKB-KW"/>
</dbReference>
<dbReference type="NCBIfam" id="TIGR01498">
    <property type="entry name" value="folK"/>
    <property type="match status" value="1"/>
</dbReference>
<dbReference type="Gene3D" id="3.30.70.560">
    <property type="entry name" value="7,8-Dihydro-6-hydroxymethylpterin-pyrophosphokinase HPPK"/>
    <property type="match status" value="1"/>
</dbReference>
<dbReference type="SUPFAM" id="SSF55083">
    <property type="entry name" value="6-hydroxymethyl-7,8-dihydropterin pyrophosphokinase, HPPK"/>
    <property type="match status" value="1"/>
</dbReference>
<dbReference type="GO" id="GO:0016301">
    <property type="term" value="F:kinase activity"/>
    <property type="evidence" value="ECO:0007669"/>
    <property type="project" value="UniProtKB-KW"/>
</dbReference>
<evidence type="ECO:0000256" key="1">
    <source>
        <dbReference type="ARBA" id="ARBA00000198"/>
    </source>
</evidence>
<evidence type="ECO:0000256" key="5">
    <source>
        <dbReference type="ARBA" id="ARBA00022741"/>
    </source>
</evidence>
<proteinExistence type="predicted"/>
<dbReference type="InterPro" id="IPR000550">
    <property type="entry name" value="Hppk"/>
</dbReference>
<evidence type="ECO:0000256" key="3">
    <source>
        <dbReference type="ARBA" id="ARBA00013253"/>
    </source>
</evidence>
<reference evidence="10 11" key="1">
    <citation type="submission" date="2018-10" db="EMBL/GenBank/DDBJ databases">
        <title>Draft genome sequence of Bacillus salarius IM0101, isolated from a hypersaline soil in Inner Mongolia, China.</title>
        <authorList>
            <person name="Yamprayoonswat W."/>
            <person name="Boonvisut S."/>
            <person name="Jumpathong W."/>
            <person name="Sittihan S."/>
            <person name="Ruangsuj P."/>
            <person name="Wanthongcharoen S."/>
            <person name="Thongpramul N."/>
            <person name="Pimmason S."/>
            <person name="Yu B."/>
            <person name="Yasawong M."/>
        </authorList>
    </citation>
    <scope>NUCLEOTIDE SEQUENCE [LARGE SCALE GENOMIC DNA]</scope>
    <source>
        <strain evidence="10 11">IM0101</strain>
    </source>
</reference>
<comment type="catalytic activity">
    <reaction evidence="1">
        <text>6-hydroxymethyl-7,8-dihydropterin + ATP = (7,8-dihydropterin-6-yl)methyl diphosphate + AMP + H(+)</text>
        <dbReference type="Rhea" id="RHEA:11412"/>
        <dbReference type="ChEBI" id="CHEBI:15378"/>
        <dbReference type="ChEBI" id="CHEBI:30616"/>
        <dbReference type="ChEBI" id="CHEBI:44841"/>
        <dbReference type="ChEBI" id="CHEBI:72950"/>
        <dbReference type="ChEBI" id="CHEBI:456215"/>
        <dbReference type="EC" id="2.7.6.3"/>
    </reaction>
</comment>
<protein>
    <recommendedName>
        <fullName evidence="3">2-amino-4-hydroxy-6-hydroxymethyldihydropteridine diphosphokinase</fullName>
        <ecNumber evidence="3">2.7.6.3</ecNumber>
    </recommendedName>
</protein>
<dbReference type="InterPro" id="IPR035907">
    <property type="entry name" value="Hppk_sf"/>
</dbReference>
<evidence type="ECO:0000313" key="10">
    <source>
        <dbReference type="EMBL" id="RSL29325.1"/>
    </source>
</evidence>
<evidence type="ECO:0000256" key="7">
    <source>
        <dbReference type="ARBA" id="ARBA00022840"/>
    </source>
</evidence>
<dbReference type="Proteomes" id="UP000275076">
    <property type="component" value="Unassembled WGS sequence"/>
</dbReference>
<gene>
    <name evidence="10" type="primary">folK</name>
    <name evidence="10" type="ORF">D7Z54_31865</name>
</gene>
<name>A0A3R9WM69_9BACI</name>
<evidence type="ECO:0000256" key="6">
    <source>
        <dbReference type="ARBA" id="ARBA00022777"/>
    </source>
</evidence>
<dbReference type="EC" id="2.7.6.3" evidence="3"/>
<dbReference type="EMBL" id="RBVX01000075">
    <property type="protein sequence ID" value="RSL29325.1"/>
    <property type="molecule type" value="Genomic_DNA"/>
</dbReference>
<evidence type="ECO:0000313" key="11">
    <source>
        <dbReference type="Proteomes" id="UP000275076"/>
    </source>
</evidence>